<comment type="caution">
    <text evidence="2">The sequence shown here is derived from an EMBL/GenBank/DDBJ whole genome shotgun (WGS) entry which is preliminary data.</text>
</comment>
<proteinExistence type="predicted"/>
<accession>A0AAD4VBK8</accession>
<dbReference type="EMBL" id="JAJFAZ020000006">
    <property type="protein sequence ID" value="KAI5321252.1"/>
    <property type="molecule type" value="Genomic_DNA"/>
</dbReference>
<gene>
    <name evidence="2" type="ORF">L3X38_030323</name>
</gene>
<name>A0AAD4VBK8_PRUDU</name>
<keyword evidence="3" id="KW-1185">Reference proteome</keyword>
<dbReference type="AlphaFoldDB" id="A0AAD4VBK8"/>
<dbReference type="Proteomes" id="UP001054821">
    <property type="component" value="Chromosome 6"/>
</dbReference>
<evidence type="ECO:0000313" key="3">
    <source>
        <dbReference type="Proteomes" id="UP001054821"/>
    </source>
</evidence>
<organism evidence="2 3">
    <name type="scientific">Prunus dulcis</name>
    <name type="common">Almond</name>
    <name type="synonym">Amygdalus dulcis</name>
    <dbReference type="NCBI Taxonomy" id="3755"/>
    <lineage>
        <taxon>Eukaryota</taxon>
        <taxon>Viridiplantae</taxon>
        <taxon>Streptophyta</taxon>
        <taxon>Embryophyta</taxon>
        <taxon>Tracheophyta</taxon>
        <taxon>Spermatophyta</taxon>
        <taxon>Magnoliopsida</taxon>
        <taxon>eudicotyledons</taxon>
        <taxon>Gunneridae</taxon>
        <taxon>Pentapetalae</taxon>
        <taxon>rosids</taxon>
        <taxon>fabids</taxon>
        <taxon>Rosales</taxon>
        <taxon>Rosaceae</taxon>
        <taxon>Amygdaloideae</taxon>
        <taxon>Amygdaleae</taxon>
        <taxon>Prunus</taxon>
    </lineage>
</organism>
<sequence>MFAQQPAPFKEPNRDVQSLLNLGHVRAEIEFLADVILCKQKMEVSQIHNKEFHGNCSISKGCNFTVGEKNERTVANLLFLSAADFQHVRASHMIALTHTDPSSWHKKKKELKQFGSATKKTTQTATCSNGRSRTSSLVTAGQPE</sequence>
<feature type="region of interest" description="Disordered" evidence="1">
    <location>
        <begin position="100"/>
        <end position="144"/>
    </location>
</feature>
<protein>
    <submittedName>
        <fullName evidence="2">Uncharacterized protein</fullName>
    </submittedName>
</protein>
<evidence type="ECO:0000256" key="1">
    <source>
        <dbReference type="SAM" id="MobiDB-lite"/>
    </source>
</evidence>
<feature type="compositionally biased region" description="Polar residues" evidence="1">
    <location>
        <begin position="115"/>
        <end position="144"/>
    </location>
</feature>
<evidence type="ECO:0000313" key="2">
    <source>
        <dbReference type="EMBL" id="KAI5321252.1"/>
    </source>
</evidence>
<reference evidence="2 3" key="1">
    <citation type="journal article" date="2022" name="G3 (Bethesda)">
        <title>Whole-genome sequence and methylome profiling of the almond [Prunus dulcis (Mill.) D.A. Webb] cultivar 'Nonpareil'.</title>
        <authorList>
            <person name="D'Amico-Willman K.M."/>
            <person name="Ouma W.Z."/>
            <person name="Meulia T."/>
            <person name="Sideli G.M."/>
            <person name="Gradziel T.M."/>
            <person name="Fresnedo-Ramirez J."/>
        </authorList>
    </citation>
    <scope>NUCLEOTIDE SEQUENCE [LARGE SCALE GENOMIC DNA]</scope>
    <source>
        <strain evidence="2">Clone GOH B32 T37-40</strain>
    </source>
</reference>